<dbReference type="Proteomes" id="UP000009026">
    <property type="component" value="Chromosome"/>
</dbReference>
<dbReference type="KEGG" id="mym:A176_001838"/>
<protein>
    <submittedName>
        <fullName evidence="1">Uncharacterized protein</fullName>
    </submittedName>
</protein>
<dbReference type="EMBL" id="CP012109">
    <property type="protein sequence ID" value="AKQ64926.1"/>
    <property type="molecule type" value="Genomic_DNA"/>
</dbReference>
<dbReference type="STRING" id="1297742.A176_001838"/>
<keyword evidence="2" id="KW-1185">Reference proteome</keyword>
<dbReference type="PATRIC" id="fig|1297742.4.peg.1861"/>
<evidence type="ECO:0000313" key="2">
    <source>
        <dbReference type="Proteomes" id="UP000009026"/>
    </source>
</evidence>
<evidence type="ECO:0000313" key="1">
    <source>
        <dbReference type="EMBL" id="AKQ64926.1"/>
    </source>
</evidence>
<sequence>MAIVTVVISKNRDLVYLPSNKVRHGDTVSFALNVVSGASDATVNPPTCLEGTEQITLNVHSLHTLNREEPVAAGAAVGSYPFTVLVPSVEVARSHGLELETKNGNLEVTTDPPEL</sequence>
<proteinExistence type="predicted"/>
<dbReference type="RefSeq" id="WP_002634184.1">
    <property type="nucleotide sequence ID" value="NZ_CP012109.1"/>
</dbReference>
<dbReference type="AlphaFoldDB" id="A0A0H4WNB1"/>
<name>A0A0H4WNB1_9BACT</name>
<accession>A0A0H4WNB1</accession>
<gene>
    <name evidence="1" type="ORF">A176_001838</name>
</gene>
<reference evidence="1 2" key="1">
    <citation type="journal article" date="2016" name="PLoS ONE">
        <title>Complete Genome Sequence and Comparative Genomics of a Novel Myxobacterium Myxococcus hansupus.</title>
        <authorList>
            <person name="Sharma G."/>
            <person name="Narwani T."/>
            <person name="Subramanian S."/>
        </authorList>
    </citation>
    <scope>NUCLEOTIDE SEQUENCE [LARGE SCALE GENOMIC DNA]</scope>
    <source>
        <strain evidence="2">mixupus</strain>
    </source>
</reference>
<organism evidence="1 2">
    <name type="scientific">Pseudomyxococcus hansupus</name>
    <dbReference type="NCBI Taxonomy" id="1297742"/>
    <lineage>
        <taxon>Bacteria</taxon>
        <taxon>Pseudomonadati</taxon>
        <taxon>Myxococcota</taxon>
        <taxon>Myxococcia</taxon>
        <taxon>Myxococcales</taxon>
        <taxon>Cystobacterineae</taxon>
        <taxon>Myxococcaceae</taxon>
        <taxon>Pseudomyxococcus</taxon>
    </lineage>
</organism>